<organism evidence="1 3">
    <name type="scientific">Salinicoccus roseus</name>
    <dbReference type="NCBI Taxonomy" id="45670"/>
    <lineage>
        <taxon>Bacteria</taxon>
        <taxon>Bacillati</taxon>
        <taxon>Bacillota</taxon>
        <taxon>Bacilli</taxon>
        <taxon>Bacillales</taxon>
        <taxon>Staphylococcaceae</taxon>
        <taxon>Salinicoccus</taxon>
    </lineage>
</organism>
<dbReference type="GO" id="GO:0006281">
    <property type="term" value="P:DNA repair"/>
    <property type="evidence" value="ECO:0007669"/>
    <property type="project" value="InterPro"/>
</dbReference>
<accession>A0A0C2H7Y2</accession>
<dbReference type="Gene3D" id="3.30.1330.70">
    <property type="entry name" value="Holliday junction resolvase RusA"/>
    <property type="match status" value="1"/>
</dbReference>
<protein>
    <submittedName>
        <fullName evidence="2">RusA family crossover junction endodeoxyribonuclease</fullName>
    </submittedName>
</protein>
<sequence length="144" mass="16181">MIEFKVEGKAVPQPRPRVYQTASGKSKAVNSRQSRTYKRLVKLTAKSYMNRQQLTIAECPIAVHLTFVFSPPKSYTKKKLKAIESGSLVYQKKPDLDNLAKGILDALNDTVYRDDAQIVELNVKKQYGDTDHVLIAINKLSNGV</sequence>
<dbReference type="EMBL" id="JXII01000009">
    <property type="protein sequence ID" value="KIH69930.1"/>
    <property type="molecule type" value="Genomic_DNA"/>
</dbReference>
<dbReference type="Pfam" id="PF05866">
    <property type="entry name" value="RusA"/>
    <property type="match status" value="1"/>
</dbReference>
<dbReference type="STRING" id="45670.SN16_10465"/>
<dbReference type="InterPro" id="IPR036614">
    <property type="entry name" value="RusA-like_sf"/>
</dbReference>
<reference evidence="1 3" key="1">
    <citation type="submission" date="2015-01" db="EMBL/GenBank/DDBJ databases">
        <title>Genome sequences of high lactate-tolerant strain Salinicoccus roseus W12 with industrial interest.</title>
        <authorList>
            <person name="Wang H."/>
            <person name="Yu B."/>
        </authorList>
    </citation>
    <scope>NUCLEOTIDE SEQUENCE [LARGE SCALE GENOMIC DNA]</scope>
    <source>
        <strain evidence="1 3">W12</strain>
    </source>
</reference>
<evidence type="ECO:0000313" key="2">
    <source>
        <dbReference type="EMBL" id="MDB0581222.1"/>
    </source>
</evidence>
<dbReference type="Proteomes" id="UP000527860">
    <property type="component" value="Unassembled WGS sequence"/>
</dbReference>
<evidence type="ECO:0000313" key="3">
    <source>
        <dbReference type="Proteomes" id="UP000031546"/>
    </source>
</evidence>
<dbReference type="GeneID" id="77845977"/>
<gene>
    <name evidence="2" type="ORF">F7P68_0011885</name>
    <name evidence="1" type="ORF">SN16_10465</name>
</gene>
<evidence type="ECO:0000313" key="4">
    <source>
        <dbReference type="Proteomes" id="UP000527860"/>
    </source>
</evidence>
<dbReference type="GO" id="GO:0006310">
    <property type="term" value="P:DNA recombination"/>
    <property type="evidence" value="ECO:0007669"/>
    <property type="project" value="InterPro"/>
</dbReference>
<proteinExistence type="predicted"/>
<dbReference type="SUPFAM" id="SSF103084">
    <property type="entry name" value="Holliday junction resolvase RusA"/>
    <property type="match status" value="1"/>
</dbReference>
<dbReference type="InterPro" id="IPR008822">
    <property type="entry name" value="Endonuclease_RusA-like"/>
</dbReference>
<keyword evidence="4" id="KW-1185">Reference proteome</keyword>
<dbReference type="AlphaFoldDB" id="A0A0C2H7Y2"/>
<comment type="caution">
    <text evidence="1">The sequence shown here is derived from an EMBL/GenBank/DDBJ whole genome shotgun (WGS) entry which is preliminary data.</text>
</comment>
<reference evidence="2" key="3">
    <citation type="submission" date="2022-12" db="EMBL/GenBank/DDBJ databases">
        <title>Genome analysis and biological profiling of marine Salinicoccus roseus MOSEL-ME25.</title>
        <authorList>
            <person name="Mirza F.T."/>
            <person name="Xie Y."/>
            <person name="Shinwari Z.K."/>
        </authorList>
    </citation>
    <scope>NUCLEOTIDE SEQUENCE</scope>
    <source>
        <strain evidence="2">MOSEL-ME25</strain>
    </source>
</reference>
<dbReference type="Proteomes" id="UP000031546">
    <property type="component" value="Unassembled WGS sequence"/>
</dbReference>
<dbReference type="RefSeq" id="WP_040106571.1">
    <property type="nucleotide sequence ID" value="NZ_JABEVU030000001.1"/>
</dbReference>
<name>A0A0C2H7Y2_9STAP</name>
<reference evidence="2" key="2">
    <citation type="submission" date="2020-04" db="EMBL/GenBank/DDBJ databases">
        <authorList>
            <person name="Tanveer F."/>
            <person name="Xie Y."/>
            <person name="Shinwari Z.K."/>
        </authorList>
    </citation>
    <scope>NUCLEOTIDE SEQUENCE</scope>
    <source>
        <strain evidence="2">MOSEL-ME25</strain>
    </source>
</reference>
<evidence type="ECO:0000313" key="1">
    <source>
        <dbReference type="EMBL" id="KIH69930.1"/>
    </source>
</evidence>
<dbReference type="EMBL" id="JABEVU030000001">
    <property type="protein sequence ID" value="MDB0581222.1"/>
    <property type="molecule type" value="Genomic_DNA"/>
</dbReference>
<dbReference type="OrthoDB" id="5114842at2"/>
<dbReference type="GO" id="GO:0000287">
    <property type="term" value="F:magnesium ion binding"/>
    <property type="evidence" value="ECO:0007669"/>
    <property type="project" value="InterPro"/>
</dbReference>